<feature type="domain" description="HTH lysR-type" evidence="5">
    <location>
        <begin position="18"/>
        <end position="75"/>
    </location>
</feature>
<dbReference type="Proteomes" id="UP000184520">
    <property type="component" value="Unassembled WGS sequence"/>
</dbReference>
<name>A0A1M5JGA0_9ALTE</name>
<dbReference type="InterPro" id="IPR005119">
    <property type="entry name" value="LysR_subst-bd"/>
</dbReference>
<keyword evidence="3 6" id="KW-0238">DNA-binding</keyword>
<dbReference type="GO" id="GO:0005829">
    <property type="term" value="C:cytosol"/>
    <property type="evidence" value="ECO:0007669"/>
    <property type="project" value="TreeGrafter"/>
</dbReference>
<reference evidence="7" key="1">
    <citation type="submission" date="2016-11" db="EMBL/GenBank/DDBJ databases">
        <authorList>
            <person name="Varghese N."/>
            <person name="Submissions S."/>
        </authorList>
    </citation>
    <scope>NUCLEOTIDE SEQUENCE [LARGE SCALE GENOMIC DNA]</scope>
    <source>
        <strain evidence="7">CGMCC 1.8995</strain>
    </source>
</reference>
<dbReference type="SUPFAM" id="SSF53850">
    <property type="entry name" value="Periplasmic binding protein-like II"/>
    <property type="match status" value="1"/>
</dbReference>
<evidence type="ECO:0000259" key="5">
    <source>
        <dbReference type="PROSITE" id="PS50931"/>
    </source>
</evidence>
<dbReference type="InterPro" id="IPR036390">
    <property type="entry name" value="WH_DNA-bd_sf"/>
</dbReference>
<dbReference type="Pfam" id="PF03466">
    <property type="entry name" value="LysR_substrate"/>
    <property type="match status" value="1"/>
</dbReference>
<dbReference type="Pfam" id="PF00126">
    <property type="entry name" value="HTH_1"/>
    <property type="match status" value="2"/>
</dbReference>
<keyword evidence="4" id="KW-0804">Transcription</keyword>
<dbReference type="STRING" id="634436.SAMN05216361_2085"/>
<dbReference type="GO" id="GO:0003677">
    <property type="term" value="F:DNA binding"/>
    <property type="evidence" value="ECO:0007669"/>
    <property type="project" value="UniProtKB-KW"/>
</dbReference>
<dbReference type="SUPFAM" id="SSF46785">
    <property type="entry name" value="Winged helix' DNA-binding domain"/>
    <property type="match status" value="2"/>
</dbReference>
<evidence type="ECO:0000256" key="1">
    <source>
        <dbReference type="ARBA" id="ARBA00009437"/>
    </source>
</evidence>
<dbReference type="InterPro" id="IPR000847">
    <property type="entry name" value="LysR_HTH_N"/>
</dbReference>
<evidence type="ECO:0000256" key="4">
    <source>
        <dbReference type="ARBA" id="ARBA00023163"/>
    </source>
</evidence>
<dbReference type="EMBL" id="FQWD01000003">
    <property type="protein sequence ID" value="SHG39616.1"/>
    <property type="molecule type" value="Genomic_DNA"/>
</dbReference>
<evidence type="ECO:0000313" key="7">
    <source>
        <dbReference type="Proteomes" id="UP000184520"/>
    </source>
</evidence>
<dbReference type="RefSeq" id="WP_073321992.1">
    <property type="nucleotide sequence ID" value="NZ_FQWD01000003.1"/>
</dbReference>
<gene>
    <name evidence="6" type="ORF">SAMN05216361_2085</name>
</gene>
<sequence>MGNIEELDMLEKRVTSGLNLFHLRVFLTVYDIRSISKTAELLGRSQPAISQAVNSLERTFDAKFFHRSTKGITATDEATTLWRRVKRALNSLDSFFDLMLKNFGQVPKNVSRHITMTQLNALKAVAEAGSFSAGAAISNKANPTIHRAARDLEQTVNVNLFERTSFGIKPTKVAIQLAQVAGVMEREIELAFAEIAKMSHQEKGNTAIGAMPMARSYIIPKAATEFKLQYPGHKISIVEGSYEYLLHDLMRGKLDILVGASRSLPEGIEIKEEPILTESIVLLMSRSHPLANKDDLAVDTLLTYPWILPRTSSPLRKTYEALFQVHNVAPPENVIECNSLSASRVILENSPSLMLLSEAQARHELMSGTMVSKQISGFNAQRTIVVQYREDSILTQTQIALIDHIKHIAQSESQLMD</sequence>
<evidence type="ECO:0000313" key="6">
    <source>
        <dbReference type="EMBL" id="SHG39616.1"/>
    </source>
</evidence>
<accession>A0A1M5JGA0</accession>
<dbReference type="InterPro" id="IPR036388">
    <property type="entry name" value="WH-like_DNA-bd_sf"/>
</dbReference>
<keyword evidence="2" id="KW-0805">Transcription regulation</keyword>
<protein>
    <submittedName>
        <fullName evidence="6">DNA-binding transcriptional regulator, LysR family</fullName>
    </submittedName>
</protein>
<dbReference type="PANTHER" id="PTHR30419">
    <property type="entry name" value="HTH-TYPE TRANSCRIPTIONAL REGULATOR YBHD"/>
    <property type="match status" value="1"/>
</dbReference>
<dbReference type="PANTHER" id="PTHR30419:SF8">
    <property type="entry name" value="NITROGEN ASSIMILATION TRANSCRIPTIONAL ACTIVATOR-RELATED"/>
    <property type="match status" value="1"/>
</dbReference>
<dbReference type="Gene3D" id="3.40.190.290">
    <property type="match status" value="1"/>
</dbReference>
<organism evidence="6 7">
    <name type="scientific">Marisediminitalea aggregata</name>
    <dbReference type="NCBI Taxonomy" id="634436"/>
    <lineage>
        <taxon>Bacteria</taxon>
        <taxon>Pseudomonadati</taxon>
        <taxon>Pseudomonadota</taxon>
        <taxon>Gammaproteobacteria</taxon>
        <taxon>Alteromonadales</taxon>
        <taxon>Alteromonadaceae</taxon>
        <taxon>Marisediminitalea</taxon>
    </lineage>
</organism>
<dbReference type="OrthoDB" id="570111at2"/>
<dbReference type="PROSITE" id="PS50931">
    <property type="entry name" value="HTH_LYSR"/>
    <property type="match status" value="2"/>
</dbReference>
<dbReference type="AlphaFoldDB" id="A0A1M5JGA0"/>
<dbReference type="InterPro" id="IPR050950">
    <property type="entry name" value="HTH-type_LysR_regulators"/>
</dbReference>
<keyword evidence="7" id="KW-1185">Reference proteome</keyword>
<proteinExistence type="inferred from homology"/>
<dbReference type="GO" id="GO:0003700">
    <property type="term" value="F:DNA-binding transcription factor activity"/>
    <property type="evidence" value="ECO:0007669"/>
    <property type="project" value="InterPro"/>
</dbReference>
<evidence type="ECO:0000256" key="2">
    <source>
        <dbReference type="ARBA" id="ARBA00023015"/>
    </source>
</evidence>
<feature type="domain" description="HTH lysR-type" evidence="5">
    <location>
        <begin position="114"/>
        <end position="171"/>
    </location>
</feature>
<comment type="similarity">
    <text evidence="1">Belongs to the LysR transcriptional regulatory family.</text>
</comment>
<evidence type="ECO:0000256" key="3">
    <source>
        <dbReference type="ARBA" id="ARBA00023125"/>
    </source>
</evidence>
<dbReference type="Gene3D" id="1.10.10.10">
    <property type="entry name" value="Winged helix-like DNA-binding domain superfamily/Winged helix DNA-binding domain"/>
    <property type="match status" value="2"/>
</dbReference>